<dbReference type="InterPro" id="IPR036770">
    <property type="entry name" value="Ankyrin_rpt-contain_sf"/>
</dbReference>
<feature type="region of interest" description="Disordered" evidence="4">
    <location>
        <begin position="431"/>
        <end position="459"/>
    </location>
</feature>
<dbReference type="HOGENOM" id="CLU_283283_0_0_1"/>
<evidence type="ECO:0000313" key="6">
    <source>
        <dbReference type="Proteomes" id="UP000005426"/>
    </source>
</evidence>
<feature type="repeat" description="ANK" evidence="3">
    <location>
        <begin position="745"/>
        <end position="777"/>
    </location>
</feature>
<evidence type="ECO:0000256" key="1">
    <source>
        <dbReference type="ARBA" id="ARBA00022737"/>
    </source>
</evidence>
<dbReference type="Gene3D" id="1.25.40.20">
    <property type="entry name" value="Ankyrin repeat-containing domain"/>
    <property type="match status" value="5"/>
</dbReference>
<protein>
    <submittedName>
        <fullName evidence="5">Ankyrin repeat protein</fullName>
    </submittedName>
</protein>
<dbReference type="PANTHER" id="PTHR24166">
    <property type="entry name" value="ROLLING PEBBLES, ISOFORM B"/>
    <property type="match status" value="1"/>
</dbReference>
<keyword evidence="1" id="KW-0677">Repeat</keyword>
<feature type="repeat" description="ANK" evidence="3">
    <location>
        <begin position="544"/>
        <end position="576"/>
    </location>
</feature>
<dbReference type="SUPFAM" id="SSF48403">
    <property type="entry name" value="Ankyrin repeat"/>
    <property type="match status" value="2"/>
</dbReference>
<feature type="repeat" description="ANK" evidence="3">
    <location>
        <begin position="1043"/>
        <end position="1075"/>
    </location>
</feature>
<feature type="repeat" description="ANK" evidence="3">
    <location>
        <begin position="842"/>
        <end position="874"/>
    </location>
</feature>
<dbReference type="Proteomes" id="UP000005426">
    <property type="component" value="Unassembled WGS sequence"/>
</dbReference>
<dbReference type="EMBL" id="ABDG02000022">
    <property type="protein sequence ID" value="EHK46570.1"/>
    <property type="molecule type" value="Genomic_DNA"/>
</dbReference>
<gene>
    <name evidence="5" type="ORF">TRIATDRAFT_317538</name>
</gene>
<dbReference type="InterPro" id="IPR002110">
    <property type="entry name" value="Ankyrin_rpt"/>
</dbReference>
<reference evidence="5 6" key="1">
    <citation type="journal article" date="2011" name="Genome Biol.">
        <title>Comparative genome sequence analysis underscores mycoparasitism as the ancestral life style of Trichoderma.</title>
        <authorList>
            <person name="Kubicek C.P."/>
            <person name="Herrera-Estrella A."/>
            <person name="Seidl-Seiboth V."/>
            <person name="Martinez D.A."/>
            <person name="Druzhinina I.S."/>
            <person name="Thon M."/>
            <person name="Zeilinger S."/>
            <person name="Casas-Flores S."/>
            <person name="Horwitz B.A."/>
            <person name="Mukherjee P.K."/>
            <person name="Mukherjee M."/>
            <person name="Kredics L."/>
            <person name="Alcaraz L.D."/>
            <person name="Aerts A."/>
            <person name="Antal Z."/>
            <person name="Atanasova L."/>
            <person name="Cervantes-Badillo M.G."/>
            <person name="Challacombe J."/>
            <person name="Chertkov O."/>
            <person name="McCluskey K."/>
            <person name="Coulpier F."/>
            <person name="Deshpande N."/>
            <person name="von Doehren H."/>
            <person name="Ebbole D.J."/>
            <person name="Esquivel-Naranjo E.U."/>
            <person name="Fekete E."/>
            <person name="Flipphi M."/>
            <person name="Glaser F."/>
            <person name="Gomez-Rodriguez E.Y."/>
            <person name="Gruber S."/>
            <person name="Han C."/>
            <person name="Henrissat B."/>
            <person name="Hermosa R."/>
            <person name="Hernandez-Onate M."/>
            <person name="Karaffa L."/>
            <person name="Kosti I."/>
            <person name="Le Crom S."/>
            <person name="Lindquist E."/>
            <person name="Lucas S."/>
            <person name="Luebeck M."/>
            <person name="Luebeck P.S."/>
            <person name="Margeot A."/>
            <person name="Metz B."/>
            <person name="Misra M."/>
            <person name="Nevalainen H."/>
            <person name="Omann M."/>
            <person name="Packer N."/>
            <person name="Perrone G."/>
            <person name="Uresti-Rivera E.E."/>
            <person name="Salamov A."/>
            <person name="Schmoll M."/>
            <person name="Seiboth B."/>
            <person name="Shapiro H."/>
            <person name="Sukno S."/>
            <person name="Tamayo-Ramos J.A."/>
            <person name="Tisch D."/>
            <person name="Wiest A."/>
            <person name="Wilkinson H.H."/>
            <person name="Zhang M."/>
            <person name="Coutinho P.M."/>
            <person name="Kenerley C.M."/>
            <person name="Monte E."/>
            <person name="Baker S.E."/>
            <person name="Grigoriev I.V."/>
        </authorList>
    </citation>
    <scope>NUCLEOTIDE SEQUENCE [LARGE SCALE GENOMIC DNA]</scope>
    <source>
        <strain evidence="6">ATCC 20476 / IMI 206040</strain>
    </source>
</reference>
<evidence type="ECO:0000256" key="4">
    <source>
        <dbReference type="SAM" id="MobiDB-lite"/>
    </source>
</evidence>
<name>G9NRD5_HYPAI</name>
<keyword evidence="2 3" id="KW-0040">ANK repeat</keyword>
<feature type="repeat" description="ANK" evidence="3">
    <location>
        <begin position="911"/>
        <end position="943"/>
    </location>
</feature>
<dbReference type="PANTHER" id="PTHR24166:SF48">
    <property type="entry name" value="PROTEIN VAPYRIN"/>
    <property type="match status" value="1"/>
</dbReference>
<accession>G9NRD5</accession>
<dbReference type="OMA" id="LHEYPEN"/>
<dbReference type="Pfam" id="PF00023">
    <property type="entry name" value="Ank"/>
    <property type="match status" value="1"/>
</dbReference>
<comment type="caution">
    <text evidence="5">The sequence shown here is derived from an EMBL/GenBank/DDBJ whole genome shotgun (WGS) entry which is preliminary data.</text>
</comment>
<dbReference type="eggNOG" id="KOG4177">
    <property type="taxonomic scope" value="Eukaryota"/>
</dbReference>
<dbReference type="STRING" id="452589.G9NRD5"/>
<sequence>MSEDEKQHYPQLSEERLSDLRESSVRCRELLHQLSIHDGARVREQMASFNIWAANMGVFRQGRQSIASRLSSAPEISKLIQQLLETLKRDVEKELSRKECEEESSSDSQSNDSSDRSSISSYRPIKPPEPSEPSEDDDAAPPSHSRTWTSIENTITSLRQLAITVQRAGNQHRQERTERFKTNNAELYQLFERCARQKVEHLFPNASIILQERMARSVATRRIRFLYLNRHQKKISTLGKTAPVLQREPEPIEADPAQAASPAGYQETRDIASPSLRTRTGINPSIILSNTIATKLDIKNLHPAQNKRAESVTSVVIPTGTFPSIPKMDSTGTSFTCPFCFLICPAEEAKGKKQWCNDVAESLRPTIVKHSKLHDQPALQDCPFCGGFPEELEEKYTDRDCREARKALEKHVEQHFITVALILVPIEMEHQPDDENDDDNSEAQRDNRSELDLDGIGVIPEDKCSDDACDCKDDAKDSSLDNSAFEDDPSHSDDVDIQDEWKFWSDRKAYQHLADDIKLREYFKIETVQDAMEEIPAVNLQDGNGVSPFLAASANGHLSVMRQLIENGADIHQLDEDGNDALFKATSNGHIGAVEFLIEKGAHRQLSSYLSTSTTPPILAALKNGSFDLARLLLEQEEDLNVKIGSKKQTILHVAISEGQTDIAKLLIDRVDLALQDADRQTPLFVACSYGRTEIAELLIQHKVNLMTPDKKRRTPLHAACANCHLEVARLLVDNGADAMNVDAKGTTALSVAALAGALEIVQMFLEQGAAANADHHAALLGASAGGHVGIVELLIKWRDGEGITEPDSKNLALMHASSNGHAGVVSLLLENGAKLDSPDPFGGTPLYEACRNGHLEVARLLIEKGADINATATQRRQTPLMATCQTGHMYVDLAALLLDKGADINALNIDEMNAAFLAAENGQLEVLRLLLSRGVDIFHRTVKGLLPIHVASQRGHSKTVDLLIENGSDASVAKEDGNTPLILATVYHNTNVVIVLLKRGAYIDAKNVHGQTSLLIASREGDAKIAKLLVDSRANVSSADHEGRTPLFHASSNGHLEIVKLLLDSGADMTPNNEGQTPYDVASTHGHVEILELLGKPGS</sequence>
<feature type="repeat" description="ANK" evidence="3">
    <location>
        <begin position="577"/>
        <end position="609"/>
    </location>
</feature>
<feature type="compositionally biased region" description="Basic and acidic residues" evidence="4">
    <location>
        <begin position="442"/>
        <end position="451"/>
    </location>
</feature>
<dbReference type="PROSITE" id="PS50297">
    <property type="entry name" value="ANK_REP_REGION"/>
    <property type="match status" value="13"/>
</dbReference>
<dbReference type="InterPro" id="IPR050889">
    <property type="entry name" value="Dendritic_Spine_Reg/Scaffold"/>
</dbReference>
<evidence type="ECO:0000256" key="3">
    <source>
        <dbReference type="PROSITE-ProRule" id="PRU00023"/>
    </source>
</evidence>
<dbReference type="AlphaFoldDB" id="G9NRD5"/>
<feature type="compositionally biased region" description="Low complexity" evidence="4">
    <location>
        <begin position="106"/>
        <end position="123"/>
    </location>
</feature>
<feature type="repeat" description="ANK" evidence="3">
    <location>
        <begin position="944"/>
        <end position="976"/>
    </location>
</feature>
<dbReference type="OrthoDB" id="4893733at2759"/>
<dbReference type="SMART" id="SM00248">
    <property type="entry name" value="ANK"/>
    <property type="match status" value="15"/>
</dbReference>
<feature type="repeat" description="ANK" evidence="3">
    <location>
        <begin position="712"/>
        <end position="744"/>
    </location>
</feature>
<dbReference type="Pfam" id="PF12796">
    <property type="entry name" value="Ank_2"/>
    <property type="match status" value="6"/>
</dbReference>
<feature type="repeat" description="ANK" evidence="3">
    <location>
        <begin position="977"/>
        <end position="1009"/>
    </location>
</feature>
<feature type="repeat" description="ANK" evidence="3">
    <location>
        <begin position="1010"/>
        <end position="1042"/>
    </location>
</feature>
<feature type="repeat" description="ANK" evidence="3">
    <location>
        <begin position="679"/>
        <end position="711"/>
    </location>
</feature>
<keyword evidence="6" id="KW-1185">Reference proteome</keyword>
<feature type="repeat" description="ANK" evidence="3">
    <location>
        <begin position="1075"/>
        <end position="1100"/>
    </location>
</feature>
<organism evidence="5 6">
    <name type="scientific">Hypocrea atroviridis (strain ATCC 20476 / IMI 206040)</name>
    <name type="common">Trichoderma atroviride</name>
    <dbReference type="NCBI Taxonomy" id="452589"/>
    <lineage>
        <taxon>Eukaryota</taxon>
        <taxon>Fungi</taxon>
        <taxon>Dikarya</taxon>
        <taxon>Ascomycota</taxon>
        <taxon>Pezizomycotina</taxon>
        <taxon>Sordariomycetes</taxon>
        <taxon>Hypocreomycetidae</taxon>
        <taxon>Hypocreales</taxon>
        <taxon>Hypocreaceae</taxon>
        <taxon>Trichoderma</taxon>
    </lineage>
</organism>
<proteinExistence type="predicted"/>
<evidence type="ECO:0000313" key="5">
    <source>
        <dbReference type="EMBL" id="EHK46570.1"/>
    </source>
</evidence>
<feature type="region of interest" description="Disordered" evidence="4">
    <location>
        <begin position="95"/>
        <end position="149"/>
    </location>
</feature>
<evidence type="ECO:0000256" key="2">
    <source>
        <dbReference type="ARBA" id="ARBA00023043"/>
    </source>
</evidence>
<dbReference type="PROSITE" id="PS50088">
    <property type="entry name" value="ANK_REPEAT"/>
    <property type="match status" value="14"/>
</dbReference>
<feature type="repeat" description="ANK" evidence="3">
    <location>
        <begin position="876"/>
        <end position="910"/>
    </location>
</feature>
<dbReference type="PRINTS" id="PR01415">
    <property type="entry name" value="ANKYRIN"/>
</dbReference>
<feature type="repeat" description="ANK" evidence="3">
    <location>
        <begin position="809"/>
        <end position="841"/>
    </location>
</feature>